<reference evidence="2 3" key="1">
    <citation type="submission" date="2023-02" db="EMBL/GenBank/DDBJ databases">
        <title>LHISI_Scaffold_Assembly.</title>
        <authorList>
            <person name="Stuart O.P."/>
            <person name="Cleave R."/>
            <person name="Magrath M.J.L."/>
            <person name="Mikheyev A.S."/>
        </authorList>
    </citation>
    <scope>NUCLEOTIDE SEQUENCE [LARGE SCALE GENOMIC DNA]</scope>
    <source>
        <strain evidence="2">Daus_M_001</strain>
        <tissue evidence="2">Leg muscle</tissue>
    </source>
</reference>
<protein>
    <submittedName>
        <fullName evidence="2">Uncharacterized protein</fullName>
    </submittedName>
</protein>
<accession>A0ABQ9H830</accession>
<dbReference type="Proteomes" id="UP001159363">
    <property type="component" value="Chromosome 5"/>
</dbReference>
<evidence type="ECO:0000313" key="3">
    <source>
        <dbReference type="Proteomes" id="UP001159363"/>
    </source>
</evidence>
<organism evidence="2 3">
    <name type="scientific">Dryococelus australis</name>
    <dbReference type="NCBI Taxonomy" id="614101"/>
    <lineage>
        <taxon>Eukaryota</taxon>
        <taxon>Metazoa</taxon>
        <taxon>Ecdysozoa</taxon>
        <taxon>Arthropoda</taxon>
        <taxon>Hexapoda</taxon>
        <taxon>Insecta</taxon>
        <taxon>Pterygota</taxon>
        <taxon>Neoptera</taxon>
        <taxon>Polyneoptera</taxon>
        <taxon>Phasmatodea</taxon>
        <taxon>Verophasmatodea</taxon>
        <taxon>Anareolatae</taxon>
        <taxon>Phasmatidae</taxon>
        <taxon>Eurycanthinae</taxon>
        <taxon>Dryococelus</taxon>
    </lineage>
</organism>
<proteinExistence type="predicted"/>
<gene>
    <name evidence="2" type="ORF">PR048_016928</name>
</gene>
<sequence length="702" mass="75894">MLYNWISETETEASACQNFPNVGNPTTENLFGHEDAKNRLASHRFLGLGTENPAGENPYLGCQHRSNDFPNAALLHKPIKYFRRFGVAVAERLACSPFTKANRVQSTAGSQGFRNWESGFLGDLPFPPSFRSGVAPYSPQSPSSAFKTTAVRSRPIVLQEKQFNVVTRRLVVRSQRDRSTSSSVYGVNTPRPTLADDTQLCPGSHARRSLLANRAENLNSPSETVPVFHTSHAEELNSRQDLYSRKELISPLTVKHSLTLLLPAYDRLTVKRGVSKELSSNHNSRGKQVFGVYLASERIREVLVALPILLMCVSLCAVSLFGPQPLTSFQGSWQAHPASVALEGDTRHVPSPCQAIPYFGSFPRSVPVSGRSKRRGTSPTDCVSPGVGSRSGSHFLPDWTRPACILTPAATDPARAMPWGSDTDCCVVERCVIFVGILGFPGGGRTGVEAALLPLSAMSLLAGFPTVLLLIPLLLLGSMQHFPLGPAVIGCERRLIRAQLASDWLIAGDPSPSLSSGRVRDMTAIEYGCYGREGRLQGLRSQYFRHSSAFFTAVAHNCPPSSASRAPNGQVSKHTGNDAPAIFSPARVLEPGCRGSLPPHDEASPGRETGASEIWMSRHHFSIRLAAFCFARAGARSLGPDADGYCWGRKAFFNAPTGIPSLHGPPCYSTPPLTLPYQLAKACRAPLSSPPPPPRAWQQGGG</sequence>
<comment type="caution">
    <text evidence="2">The sequence shown here is derived from an EMBL/GenBank/DDBJ whole genome shotgun (WGS) entry which is preliminary data.</text>
</comment>
<name>A0ABQ9H830_9NEOP</name>
<evidence type="ECO:0000256" key="1">
    <source>
        <dbReference type="SAM" id="MobiDB-lite"/>
    </source>
</evidence>
<feature type="region of interest" description="Disordered" evidence="1">
    <location>
        <begin position="367"/>
        <end position="389"/>
    </location>
</feature>
<dbReference type="EMBL" id="JARBHB010000006">
    <property type="protein sequence ID" value="KAJ8880458.1"/>
    <property type="molecule type" value="Genomic_DNA"/>
</dbReference>
<evidence type="ECO:0000313" key="2">
    <source>
        <dbReference type="EMBL" id="KAJ8880458.1"/>
    </source>
</evidence>
<keyword evidence="3" id="KW-1185">Reference proteome</keyword>